<keyword evidence="3" id="KW-1185">Reference proteome</keyword>
<proteinExistence type="predicted"/>
<evidence type="ECO:0000313" key="2">
    <source>
        <dbReference type="EMBL" id="KAG2590946.1"/>
    </source>
</evidence>
<dbReference type="AlphaFoldDB" id="A0A8T0S2C3"/>
<feature type="compositionally biased region" description="Pro residues" evidence="1">
    <location>
        <begin position="47"/>
        <end position="58"/>
    </location>
</feature>
<comment type="caution">
    <text evidence="2">The sequence shown here is derived from an EMBL/GenBank/DDBJ whole genome shotgun (WGS) entry which is preliminary data.</text>
</comment>
<organism evidence="2 3">
    <name type="scientific">Panicum virgatum</name>
    <name type="common">Blackwell switchgrass</name>
    <dbReference type="NCBI Taxonomy" id="38727"/>
    <lineage>
        <taxon>Eukaryota</taxon>
        <taxon>Viridiplantae</taxon>
        <taxon>Streptophyta</taxon>
        <taxon>Embryophyta</taxon>
        <taxon>Tracheophyta</taxon>
        <taxon>Spermatophyta</taxon>
        <taxon>Magnoliopsida</taxon>
        <taxon>Liliopsida</taxon>
        <taxon>Poales</taxon>
        <taxon>Poaceae</taxon>
        <taxon>PACMAD clade</taxon>
        <taxon>Panicoideae</taxon>
        <taxon>Panicodae</taxon>
        <taxon>Paniceae</taxon>
        <taxon>Panicinae</taxon>
        <taxon>Panicum</taxon>
        <taxon>Panicum sect. Hiantes</taxon>
    </lineage>
</organism>
<accession>A0A8T0S2C3</accession>
<protein>
    <submittedName>
        <fullName evidence="2">Uncharacterized protein</fullName>
    </submittedName>
</protein>
<evidence type="ECO:0000256" key="1">
    <source>
        <dbReference type="SAM" id="MobiDB-lite"/>
    </source>
</evidence>
<feature type="compositionally biased region" description="Basic and acidic residues" evidence="1">
    <location>
        <begin position="35"/>
        <end position="44"/>
    </location>
</feature>
<feature type="region of interest" description="Disordered" evidence="1">
    <location>
        <begin position="106"/>
        <end position="126"/>
    </location>
</feature>
<name>A0A8T0S2C3_PANVG</name>
<reference evidence="2" key="1">
    <citation type="submission" date="2020-05" db="EMBL/GenBank/DDBJ databases">
        <title>WGS assembly of Panicum virgatum.</title>
        <authorList>
            <person name="Lovell J.T."/>
            <person name="Jenkins J."/>
            <person name="Shu S."/>
            <person name="Juenger T.E."/>
            <person name="Schmutz J."/>
        </authorList>
    </citation>
    <scope>NUCLEOTIDE SEQUENCE</scope>
    <source>
        <strain evidence="2">AP13</strain>
    </source>
</reference>
<feature type="region of interest" description="Disordered" evidence="1">
    <location>
        <begin position="1"/>
        <end position="63"/>
    </location>
</feature>
<sequence>MRRHGGNRPRASGPKKSRLAGVSLPCPHAGLPFSNREKIDERRLAQKPPPTRPPPAAPPVEEWPTLVTRRLKFDRPVVTWAAFRGYPPPSVSEGYGQRPKKVIGPYARVSPREPNNIPNNQFLHIS</sequence>
<feature type="compositionally biased region" description="Basic residues" evidence="1">
    <location>
        <begin position="1"/>
        <end position="18"/>
    </location>
</feature>
<evidence type="ECO:0000313" key="3">
    <source>
        <dbReference type="Proteomes" id="UP000823388"/>
    </source>
</evidence>
<feature type="compositionally biased region" description="Polar residues" evidence="1">
    <location>
        <begin position="116"/>
        <end position="126"/>
    </location>
</feature>
<dbReference type="EMBL" id="CM029046">
    <property type="protein sequence ID" value="KAG2590946.1"/>
    <property type="molecule type" value="Genomic_DNA"/>
</dbReference>
<gene>
    <name evidence="2" type="ORF">PVAP13_5NG455920</name>
</gene>
<dbReference type="Proteomes" id="UP000823388">
    <property type="component" value="Chromosome 5N"/>
</dbReference>